<dbReference type="Pfam" id="PF00397">
    <property type="entry name" value="WW"/>
    <property type="match status" value="3"/>
</dbReference>
<feature type="compositionally biased region" description="Basic residues" evidence="3">
    <location>
        <begin position="1084"/>
        <end position="1093"/>
    </location>
</feature>
<dbReference type="EMBL" id="JAKCXM010000002">
    <property type="protein sequence ID" value="KAJ0409890.1"/>
    <property type="molecule type" value="Genomic_DNA"/>
</dbReference>
<dbReference type="InterPro" id="IPR009091">
    <property type="entry name" value="RCC1/BLIP-II"/>
</dbReference>
<dbReference type="Proteomes" id="UP001209570">
    <property type="component" value="Unassembled WGS sequence"/>
</dbReference>
<feature type="domain" description="WW" evidence="4">
    <location>
        <begin position="887"/>
        <end position="909"/>
    </location>
</feature>
<feature type="domain" description="SAP" evidence="5">
    <location>
        <begin position="81"/>
        <end position="115"/>
    </location>
</feature>
<accession>A0AAD5LR37</accession>
<dbReference type="SUPFAM" id="SSF50985">
    <property type="entry name" value="RCC1/BLIP-II"/>
    <property type="match status" value="1"/>
</dbReference>
<proteinExistence type="predicted"/>
<dbReference type="AlphaFoldDB" id="A0AAD5LR37"/>
<evidence type="ECO:0000259" key="4">
    <source>
        <dbReference type="PROSITE" id="PS50020"/>
    </source>
</evidence>
<keyword evidence="7" id="KW-1185">Reference proteome</keyword>
<dbReference type="PANTHER" id="PTHR22870">
    <property type="entry name" value="REGULATOR OF CHROMOSOME CONDENSATION"/>
    <property type="match status" value="1"/>
</dbReference>
<dbReference type="CDD" id="cd00201">
    <property type="entry name" value="WW"/>
    <property type="match status" value="3"/>
</dbReference>
<feature type="region of interest" description="Disordered" evidence="3">
    <location>
        <begin position="905"/>
        <end position="965"/>
    </location>
</feature>
<dbReference type="PRINTS" id="PR00633">
    <property type="entry name" value="RCCNDNSATION"/>
</dbReference>
<evidence type="ECO:0008006" key="8">
    <source>
        <dbReference type="Google" id="ProtNLM"/>
    </source>
</evidence>
<dbReference type="Pfam" id="PF00612">
    <property type="entry name" value="IQ"/>
    <property type="match status" value="3"/>
</dbReference>
<evidence type="ECO:0000259" key="5">
    <source>
        <dbReference type="PROSITE" id="PS50800"/>
    </source>
</evidence>
<feature type="compositionally biased region" description="Low complexity" evidence="3">
    <location>
        <begin position="935"/>
        <end position="948"/>
    </location>
</feature>
<evidence type="ECO:0000256" key="3">
    <source>
        <dbReference type="SAM" id="MobiDB-lite"/>
    </source>
</evidence>
<sequence>MDDKKSKRKRSSKTQKLNPGWRPGRKKRRQQLAATMIQKCFRSYLLRKAFKQQRNVVAESFQALRAFHHARDRHHWRHVDLRKLSREELRVIALSLNLPSTGKKVLLLGRVQRWVDQNVMAKNLAIDAAARAQQKQSQAQGTVYVCDAIPGKPPIEIRPLRGRNITSVAAGHESEAVYAIDSSTGAVWLCKTGGHASQVGICGDSGRREEFDAPLASRWLVNPVFLHALRAEHIVDVRVAGSHAVAVARAGELFTWGENAHGELGFSAATAAQVARNRPSVVSAIANYQTVSAAVGSSHTVAVCDQVAGHDGVVFAWGSNVYGQLGMPTSAAAAPASRVDSQRRLAASTKSPANQPQLAFPKPFVMHQVDALRSINVRKVACGALHSLALSADGKLFSWGCNDGGRLGLGVPRHGPTERICKPTQICGRLDTLVVLDIACGAWHSACIATAERQATGACGRVFTWGTGIYGQLGLGLVQVQYQPTPVRLPPRAVAEEELATKVACGMHHTAALTTRNNVYTWGSLESFSATPQRLRLADGAPFNGIASLACGRTFTIFNTLSLTSQSYEGGEAARLWRVKDTVIPALPLEALPGLPLSSSLPGVDHPLPPRLEPSADRVRREAAERAEQERIDAIDIHAIVHPLCRVCWRCDGFQPSPLRLWICRHCFHEKALHGVRRAGEPLSEYEAVRKLQCLYRARRAKRILQQAREKRYQRVFSIKHDAFFYYNLWRGAVSWARPPEVPLDVEIPIRDPDELPEIRAPLTVDEARLVLQAFGRAALARVECRRRLRRRYEKHYDLRRERVYYKVLEVSPSDEPQRLVLWDAPRLLRRALYDLGEPIEITRLRRFANLSRDDAARVVQRLVRRFLGRQLVRRIIQSRFRKLLDEATGEYYYYNTVTHEATWERPAALGPEPAGDGGGDGDGGKAVGRRTSTAAAAAHQRQRQAQEQQRKRKRRPRADKFATQDAAATTIQALIRRFLARRELERLIRKRYRKVLDPSTLKPYYYDVVAGTATWIKPRIFGELELELEGDGDGDGAGAGDAGKSPSRQRETAAMAVAMALASRRSQSLPRRRGLPPSITEKARRKREKRRLQKLRQALTPPVAAGVIQRAWRGLRARRVLRALLLEAFEKIYDEATGQYYYHNKRTGEVRWTRPALLGDGDDVREARLVPRRREYAITDRDEGARVITVFLRRCGARKEVLALLRDRVHKVWDPESRRFYYFDRVTGQSSWTKPLLLKDQEL</sequence>
<dbReference type="PANTHER" id="PTHR22870:SF408">
    <property type="entry name" value="OS09G0560450 PROTEIN"/>
    <property type="match status" value="1"/>
</dbReference>
<organism evidence="6 7">
    <name type="scientific">Pythium insidiosum</name>
    <name type="common">Pythiosis disease agent</name>
    <dbReference type="NCBI Taxonomy" id="114742"/>
    <lineage>
        <taxon>Eukaryota</taxon>
        <taxon>Sar</taxon>
        <taxon>Stramenopiles</taxon>
        <taxon>Oomycota</taxon>
        <taxon>Peronosporomycetes</taxon>
        <taxon>Pythiales</taxon>
        <taxon>Pythiaceae</taxon>
        <taxon>Pythium</taxon>
    </lineage>
</organism>
<evidence type="ECO:0000256" key="1">
    <source>
        <dbReference type="ARBA" id="ARBA00022737"/>
    </source>
</evidence>
<feature type="repeat" description="RCC1" evidence="2">
    <location>
        <begin position="394"/>
        <end position="451"/>
    </location>
</feature>
<dbReference type="Pfam" id="PF00415">
    <property type="entry name" value="RCC1"/>
    <property type="match status" value="4"/>
</dbReference>
<dbReference type="PROSITE" id="PS50096">
    <property type="entry name" value="IQ"/>
    <property type="match status" value="3"/>
</dbReference>
<feature type="region of interest" description="Disordered" evidence="3">
    <location>
        <begin position="1"/>
        <end position="28"/>
    </location>
</feature>
<dbReference type="CDD" id="cd23767">
    <property type="entry name" value="IQCD"/>
    <property type="match status" value="1"/>
</dbReference>
<dbReference type="PROSITE" id="PS50800">
    <property type="entry name" value="SAP"/>
    <property type="match status" value="1"/>
</dbReference>
<feature type="compositionally biased region" description="Basic residues" evidence="3">
    <location>
        <begin position="1"/>
        <end position="13"/>
    </location>
</feature>
<reference evidence="6" key="1">
    <citation type="submission" date="2021-12" db="EMBL/GenBank/DDBJ databases">
        <title>Prjna785345.</title>
        <authorList>
            <person name="Rujirawat T."/>
            <person name="Krajaejun T."/>
        </authorList>
    </citation>
    <scope>NUCLEOTIDE SEQUENCE</scope>
    <source>
        <strain evidence="6">Pi057C3</strain>
    </source>
</reference>
<dbReference type="InterPro" id="IPR003034">
    <property type="entry name" value="SAP_dom"/>
</dbReference>
<dbReference type="PROSITE" id="PS00626">
    <property type="entry name" value="RCC1_2"/>
    <property type="match status" value="2"/>
</dbReference>
<dbReference type="Gene3D" id="2.130.10.30">
    <property type="entry name" value="Regulator of chromosome condensation 1/beta-lactamase-inhibitor protein II"/>
    <property type="match status" value="2"/>
</dbReference>
<gene>
    <name evidence="6" type="ORF">P43SY_005784</name>
</gene>
<feature type="compositionally biased region" description="Gly residues" evidence="3">
    <location>
        <begin position="916"/>
        <end position="927"/>
    </location>
</feature>
<name>A0AAD5LR37_PYTIN</name>
<dbReference type="SMART" id="SM00456">
    <property type="entry name" value="WW"/>
    <property type="match status" value="4"/>
</dbReference>
<feature type="region of interest" description="Disordered" evidence="3">
    <location>
        <begin position="1064"/>
        <end position="1093"/>
    </location>
</feature>
<feature type="repeat" description="RCC1" evidence="2">
    <location>
        <begin position="251"/>
        <end position="306"/>
    </location>
</feature>
<dbReference type="InterPro" id="IPR000408">
    <property type="entry name" value="Reg_chr_condens"/>
</dbReference>
<dbReference type="InterPro" id="IPR001202">
    <property type="entry name" value="WW_dom"/>
</dbReference>
<evidence type="ECO:0000313" key="7">
    <source>
        <dbReference type="Proteomes" id="UP001209570"/>
    </source>
</evidence>
<comment type="caution">
    <text evidence="6">The sequence shown here is derived from an EMBL/GenBank/DDBJ whole genome shotgun (WGS) entry which is preliminary data.</text>
</comment>
<feature type="repeat" description="RCC1" evidence="2">
    <location>
        <begin position="460"/>
        <end position="516"/>
    </location>
</feature>
<dbReference type="PROSITE" id="PS50020">
    <property type="entry name" value="WW_DOMAIN_2"/>
    <property type="match status" value="1"/>
</dbReference>
<feature type="repeat" description="RCC1" evidence="2">
    <location>
        <begin position="312"/>
        <end position="393"/>
    </location>
</feature>
<dbReference type="PROSITE" id="PS50012">
    <property type="entry name" value="RCC1_3"/>
    <property type="match status" value="4"/>
</dbReference>
<protein>
    <recommendedName>
        <fullName evidence="8">WW domain-containing protein</fullName>
    </recommendedName>
</protein>
<dbReference type="InterPro" id="IPR000048">
    <property type="entry name" value="IQ_motif_EF-hand-BS"/>
</dbReference>
<keyword evidence="1" id="KW-0677">Repeat</keyword>
<evidence type="ECO:0000313" key="6">
    <source>
        <dbReference type="EMBL" id="KAJ0409890.1"/>
    </source>
</evidence>
<evidence type="ECO:0000256" key="2">
    <source>
        <dbReference type="PROSITE-ProRule" id="PRU00235"/>
    </source>
</evidence>
<dbReference type="SMART" id="SM00015">
    <property type="entry name" value="IQ"/>
    <property type="match status" value="5"/>
</dbReference>
<dbReference type="Gene3D" id="2.20.70.10">
    <property type="match status" value="3"/>
</dbReference>
<dbReference type="InterPro" id="IPR051210">
    <property type="entry name" value="Ub_ligase/GEF_domain"/>
</dbReference>